<proteinExistence type="predicted"/>
<dbReference type="Gene3D" id="1.10.260.40">
    <property type="entry name" value="lambda repressor-like DNA-binding domains"/>
    <property type="match status" value="1"/>
</dbReference>
<accession>A0A4Q7M374</accession>
<keyword evidence="2" id="KW-0238">DNA-binding</keyword>
<evidence type="ECO:0000313" key="6">
    <source>
        <dbReference type="Proteomes" id="UP000293852"/>
    </source>
</evidence>
<name>A0A4Q7M374_9MICO</name>
<dbReference type="EMBL" id="SGWX01000001">
    <property type="protein sequence ID" value="RZS61964.1"/>
    <property type="molecule type" value="Genomic_DNA"/>
</dbReference>
<keyword evidence="6" id="KW-1185">Reference proteome</keyword>
<dbReference type="CDD" id="cd01392">
    <property type="entry name" value="HTH_LacI"/>
    <property type="match status" value="1"/>
</dbReference>
<gene>
    <name evidence="5" type="ORF">EV386_2280</name>
</gene>
<dbReference type="InterPro" id="IPR000843">
    <property type="entry name" value="HTH_LacI"/>
</dbReference>
<dbReference type="PROSITE" id="PS50932">
    <property type="entry name" value="HTH_LACI_2"/>
    <property type="match status" value="1"/>
</dbReference>
<organism evidence="5 6">
    <name type="scientific">Xylanimonas ulmi</name>
    <dbReference type="NCBI Taxonomy" id="228973"/>
    <lineage>
        <taxon>Bacteria</taxon>
        <taxon>Bacillati</taxon>
        <taxon>Actinomycetota</taxon>
        <taxon>Actinomycetes</taxon>
        <taxon>Micrococcales</taxon>
        <taxon>Promicromonosporaceae</taxon>
        <taxon>Xylanimonas</taxon>
    </lineage>
</organism>
<dbReference type="SUPFAM" id="SSF53822">
    <property type="entry name" value="Periplasmic binding protein-like I"/>
    <property type="match status" value="1"/>
</dbReference>
<dbReference type="PANTHER" id="PTHR30146:SF153">
    <property type="entry name" value="LACTOSE OPERON REPRESSOR"/>
    <property type="match status" value="1"/>
</dbReference>
<comment type="caution">
    <text evidence="5">The sequence shown here is derived from an EMBL/GenBank/DDBJ whole genome shotgun (WGS) entry which is preliminary data.</text>
</comment>
<keyword evidence="1" id="KW-0805">Transcription regulation</keyword>
<evidence type="ECO:0000313" key="5">
    <source>
        <dbReference type="EMBL" id="RZS61964.1"/>
    </source>
</evidence>
<dbReference type="PROSITE" id="PS00356">
    <property type="entry name" value="HTH_LACI_1"/>
    <property type="match status" value="1"/>
</dbReference>
<dbReference type="RefSeq" id="WP_207216521.1">
    <property type="nucleotide sequence ID" value="NZ_SGWX01000001.1"/>
</dbReference>
<reference evidence="5 6" key="1">
    <citation type="submission" date="2019-02" db="EMBL/GenBank/DDBJ databases">
        <title>Sequencing the genomes of 1000 actinobacteria strains.</title>
        <authorList>
            <person name="Klenk H.-P."/>
        </authorList>
    </citation>
    <scope>NUCLEOTIDE SEQUENCE [LARGE SCALE GENOMIC DNA]</scope>
    <source>
        <strain evidence="5 6">DSM 16932</strain>
    </source>
</reference>
<sequence>MARVRLVDVAARVGVSAKTVSNVVHGTGMVSDAVRAKVLAAIDDLGYRPNLAARQLRSGTSGLVGLAIPDLREPYFAEFASGFFTAAQRRGLTVLVSQTHGDRVAERRISQGAGLPAVDGLVLSPLALTTQDLGERTSSIPLVLIGEHGEALATERVPHVGIDNVAAARAATEHLLDLGRSRVAVIGAQDHGSTATSRLRLAGYRAALEAAGVPFDPALVGAVTDFNRAEGSAAAERLLTSGTEFDGLFCFSDTLAFGALYTLATHGVAIPEHVSVIGFDDIGEGRYSMPPFASVNVNSEGTAEHILDIFADGAPSHSRLVEVAFTVLSAEARASRH</sequence>
<dbReference type="SMART" id="SM00354">
    <property type="entry name" value="HTH_LACI"/>
    <property type="match status" value="1"/>
</dbReference>
<dbReference type="GO" id="GO:0003700">
    <property type="term" value="F:DNA-binding transcription factor activity"/>
    <property type="evidence" value="ECO:0007669"/>
    <property type="project" value="TreeGrafter"/>
</dbReference>
<dbReference type="GO" id="GO:0000976">
    <property type="term" value="F:transcription cis-regulatory region binding"/>
    <property type="evidence" value="ECO:0007669"/>
    <property type="project" value="TreeGrafter"/>
</dbReference>
<evidence type="ECO:0000259" key="4">
    <source>
        <dbReference type="PROSITE" id="PS50932"/>
    </source>
</evidence>
<protein>
    <submittedName>
        <fullName evidence="5">LacI family transcriptional regulator</fullName>
    </submittedName>
</protein>
<dbReference type="InterPro" id="IPR028082">
    <property type="entry name" value="Peripla_BP_I"/>
</dbReference>
<dbReference type="Pfam" id="PF00532">
    <property type="entry name" value="Peripla_BP_1"/>
    <property type="match status" value="1"/>
</dbReference>
<dbReference type="Gene3D" id="3.40.50.2300">
    <property type="match status" value="2"/>
</dbReference>
<dbReference type="SUPFAM" id="SSF47413">
    <property type="entry name" value="lambda repressor-like DNA-binding domains"/>
    <property type="match status" value="1"/>
</dbReference>
<keyword evidence="3" id="KW-0804">Transcription</keyword>
<dbReference type="Pfam" id="PF00356">
    <property type="entry name" value="LacI"/>
    <property type="match status" value="1"/>
</dbReference>
<dbReference type="AlphaFoldDB" id="A0A4Q7M374"/>
<dbReference type="PANTHER" id="PTHR30146">
    <property type="entry name" value="LACI-RELATED TRANSCRIPTIONAL REPRESSOR"/>
    <property type="match status" value="1"/>
</dbReference>
<evidence type="ECO:0000256" key="2">
    <source>
        <dbReference type="ARBA" id="ARBA00023125"/>
    </source>
</evidence>
<evidence type="ECO:0000256" key="1">
    <source>
        <dbReference type="ARBA" id="ARBA00023015"/>
    </source>
</evidence>
<dbReference type="InterPro" id="IPR001761">
    <property type="entry name" value="Peripla_BP/Lac1_sug-bd_dom"/>
</dbReference>
<dbReference type="CDD" id="cd06267">
    <property type="entry name" value="PBP1_LacI_sugar_binding-like"/>
    <property type="match status" value="1"/>
</dbReference>
<feature type="domain" description="HTH lacI-type" evidence="4">
    <location>
        <begin position="4"/>
        <end position="58"/>
    </location>
</feature>
<evidence type="ECO:0000256" key="3">
    <source>
        <dbReference type="ARBA" id="ARBA00023163"/>
    </source>
</evidence>
<dbReference type="InterPro" id="IPR010982">
    <property type="entry name" value="Lambda_DNA-bd_dom_sf"/>
</dbReference>
<dbReference type="Proteomes" id="UP000293852">
    <property type="component" value="Unassembled WGS sequence"/>
</dbReference>